<dbReference type="Proteomes" id="UP000053342">
    <property type="component" value="Unassembled WGS sequence"/>
</dbReference>
<dbReference type="RefSeq" id="XP_016256831.1">
    <property type="nucleotide sequence ID" value="XM_016412755.1"/>
</dbReference>
<dbReference type="GeneID" id="27363203"/>
<evidence type="ECO:0000313" key="3">
    <source>
        <dbReference type="Proteomes" id="UP000053342"/>
    </source>
</evidence>
<feature type="region of interest" description="Disordered" evidence="1">
    <location>
        <begin position="209"/>
        <end position="235"/>
    </location>
</feature>
<name>A0A0D2D2Z3_9EURO</name>
<reference evidence="2 3" key="1">
    <citation type="submission" date="2015-01" db="EMBL/GenBank/DDBJ databases">
        <title>The Genome Sequence of Exophiala oligosperma CBS72588.</title>
        <authorList>
            <consortium name="The Broad Institute Genomics Platform"/>
            <person name="Cuomo C."/>
            <person name="de Hoog S."/>
            <person name="Gorbushina A."/>
            <person name="Stielow B."/>
            <person name="Teixiera M."/>
            <person name="Abouelleil A."/>
            <person name="Chapman S.B."/>
            <person name="Priest M."/>
            <person name="Young S.K."/>
            <person name="Wortman J."/>
            <person name="Nusbaum C."/>
            <person name="Birren B."/>
        </authorList>
    </citation>
    <scope>NUCLEOTIDE SEQUENCE [LARGE SCALE GENOMIC DNA]</scope>
    <source>
        <strain evidence="2 3">CBS 72588</strain>
    </source>
</reference>
<organism evidence="2 3">
    <name type="scientific">Exophiala oligosperma</name>
    <dbReference type="NCBI Taxonomy" id="215243"/>
    <lineage>
        <taxon>Eukaryota</taxon>
        <taxon>Fungi</taxon>
        <taxon>Dikarya</taxon>
        <taxon>Ascomycota</taxon>
        <taxon>Pezizomycotina</taxon>
        <taxon>Eurotiomycetes</taxon>
        <taxon>Chaetothyriomycetidae</taxon>
        <taxon>Chaetothyriales</taxon>
        <taxon>Herpotrichiellaceae</taxon>
        <taxon>Exophiala</taxon>
    </lineage>
</organism>
<gene>
    <name evidence="2" type="ORF">PV06_11129</name>
</gene>
<keyword evidence="3" id="KW-1185">Reference proteome</keyword>
<dbReference type="EMBL" id="KN847351">
    <property type="protein sequence ID" value="KIW36615.1"/>
    <property type="molecule type" value="Genomic_DNA"/>
</dbReference>
<proteinExistence type="predicted"/>
<dbReference type="VEuPathDB" id="FungiDB:PV06_11129"/>
<dbReference type="AlphaFoldDB" id="A0A0D2D2Z3"/>
<sequence length="235" mass="27644">MDINKLLSNRRQSEESEKKELLESTLKVNDKILTMTTRHFSFQQYIVIICSLFVCVGYHYRNGDERPLEDILRRDLGDWNQDPKPICWDIFCQTFSYVAWMKSTRNELERQLSYILGEVRHLPEKSLDTIQCVQSEAFCWIRNIKLICLIYGAPFGHLDMPKFWVTDKLDNLVSLLSDSPMFPGSISRTELESIMRKLCRLFMKDTPDGLHIPPTTKKRRSSERLGAQEKFVKRD</sequence>
<evidence type="ECO:0000313" key="2">
    <source>
        <dbReference type="EMBL" id="KIW36615.1"/>
    </source>
</evidence>
<dbReference type="HOGENOM" id="CLU_1180229_0_0_1"/>
<accession>A0A0D2D2Z3</accession>
<protein>
    <submittedName>
        <fullName evidence="2">Uncharacterized protein</fullName>
    </submittedName>
</protein>
<feature type="compositionally biased region" description="Basic and acidic residues" evidence="1">
    <location>
        <begin position="222"/>
        <end position="235"/>
    </location>
</feature>
<evidence type="ECO:0000256" key="1">
    <source>
        <dbReference type="SAM" id="MobiDB-lite"/>
    </source>
</evidence>